<keyword evidence="3" id="KW-1185">Reference proteome</keyword>
<comment type="caution">
    <text evidence="2">The sequence shown here is derived from an EMBL/GenBank/DDBJ whole genome shotgun (WGS) entry which is preliminary data.</text>
</comment>
<dbReference type="EMBL" id="SRMD01000091">
    <property type="protein sequence ID" value="TQW14654.1"/>
    <property type="molecule type" value="Genomic_DNA"/>
</dbReference>
<evidence type="ECO:0008006" key="4">
    <source>
        <dbReference type="Google" id="ProtNLM"/>
    </source>
</evidence>
<keyword evidence="1" id="KW-0812">Transmembrane</keyword>
<evidence type="ECO:0000256" key="1">
    <source>
        <dbReference type="SAM" id="Phobius"/>
    </source>
</evidence>
<evidence type="ECO:0000313" key="3">
    <source>
        <dbReference type="Proteomes" id="UP000316012"/>
    </source>
</evidence>
<name>A0ABY3BEM0_LACGS</name>
<proteinExistence type="predicted"/>
<reference evidence="2 3" key="1">
    <citation type="submission" date="2019-04" db="EMBL/GenBank/DDBJ databases">
        <title>Lactobacillus gasseri 7171 assembly.</title>
        <authorList>
            <person name="Joris B.R."/>
            <person name="Giguere D."/>
        </authorList>
    </citation>
    <scope>NUCLEOTIDE SEQUENCE [LARGE SCALE GENOMIC DNA]</scope>
    <source>
        <strain evidence="2 3">7171</strain>
    </source>
</reference>
<gene>
    <name evidence="2" type="ORF">FIPPAONL_01606</name>
</gene>
<dbReference type="RefSeq" id="WP_257965667.1">
    <property type="nucleotide sequence ID" value="NZ_JAQOUF010000001.1"/>
</dbReference>
<organism evidence="2 3">
    <name type="scientific">Lactobacillus gasseri</name>
    <dbReference type="NCBI Taxonomy" id="1596"/>
    <lineage>
        <taxon>Bacteria</taxon>
        <taxon>Bacillati</taxon>
        <taxon>Bacillota</taxon>
        <taxon>Bacilli</taxon>
        <taxon>Lactobacillales</taxon>
        <taxon>Lactobacillaceae</taxon>
        <taxon>Lactobacillus</taxon>
    </lineage>
</organism>
<accession>A0ABY3BEM0</accession>
<keyword evidence="1" id="KW-1133">Transmembrane helix</keyword>
<keyword evidence="1" id="KW-0472">Membrane</keyword>
<sequence length="145" mass="15939">MRLDINLIWAIVVLLVAGMATAYSMNKQKLEKLKLTHPKLATVLETAGELALKATTYQASLDDKEGSKKLTDATDEVYSQLAKLYPNVPISRDTVRNYVQHMYDSEVKNAGQTNVATKIDGNKIADLTSTAMVNGHIDASKLETK</sequence>
<evidence type="ECO:0000313" key="2">
    <source>
        <dbReference type="EMBL" id="TQW14654.1"/>
    </source>
</evidence>
<dbReference type="Proteomes" id="UP000316012">
    <property type="component" value="Unassembled WGS sequence"/>
</dbReference>
<feature type="transmembrane region" description="Helical" evidence="1">
    <location>
        <begin position="6"/>
        <end position="25"/>
    </location>
</feature>
<protein>
    <recommendedName>
        <fullName evidence="4">Holin</fullName>
    </recommendedName>
</protein>